<dbReference type="GO" id="GO:0046872">
    <property type="term" value="F:metal ion binding"/>
    <property type="evidence" value="ECO:0007669"/>
    <property type="project" value="UniProtKB-KW"/>
</dbReference>
<dbReference type="PIRSF" id="PIRSF001227">
    <property type="entry name" value="Pen_acylase"/>
    <property type="match status" value="1"/>
</dbReference>
<dbReference type="Gene3D" id="3.60.20.10">
    <property type="entry name" value="Glutamine Phosphoribosylpyrophosphate, subunit 1, domain 1"/>
    <property type="match status" value="1"/>
</dbReference>
<feature type="active site" description="Nucleophile" evidence="4">
    <location>
        <position position="260"/>
    </location>
</feature>
<dbReference type="Proteomes" id="UP000011841">
    <property type="component" value="Chromosome"/>
</dbReference>
<evidence type="ECO:0000256" key="2">
    <source>
        <dbReference type="ARBA" id="ARBA00022801"/>
    </source>
</evidence>
<evidence type="ECO:0000313" key="8">
    <source>
        <dbReference type="Proteomes" id="UP000011841"/>
    </source>
</evidence>
<dbReference type="SUPFAM" id="SSF56235">
    <property type="entry name" value="N-terminal nucleophile aminohydrolases (Ntn hydrolases)"/>
    <property type="match status" value="1"/>
</dbReference>
<keyword evidence="3" id="KW-0865">Zymogen</keyword>
<dbReference type="EMBL" id="AP012603">
    <property type="protein sequence ID" value="BAM92011.1"/>
    <property type="molecule type" value="Genomic_DNA"/>
</dbReference>
<sequence>MVVLNDSFPMLAFAAVVLKWTLCAVTLCLLVGLALIATIFARAMPRRSGERRLAGLKQEVRIYHDKHGVPHIFSENVQDAARCLGYLHASERVFQMEIHRRAGQGRLSEIFGADFVDTDKIIRVLGLYQLAKTSFAALSPETQSTLSAYADGVNAFLSTHRSKLPFEMVWLRIRPEPWSPIDSVVWGKLMAWQMSRNYLAELNRAELTSEIGTVDAGPFYPDPVQGNIGSSVSGGAGGSRGQFDFSDKMGALLGLANGASNAWVVAGERTTSGRPLLANDPHLDVSSPVLWFLCRIVTPGGWVKGAGVPGVPMILLGQNESIAWGTTAAMSDVQDLFVETLDPADPTRYLAQSGSHAFDTHEETIRVRGRPDVKFTIRKSRHGPVLSDAVPRLAAVAGSDGVVALSFSGLGACDRTAEAFLKLNRARNWGEFKDSLRLYETPAQNMFYADVAGNIGAMSLGRVPVRKSEYGLHPAAGSTGDADWSGYIPFEQMPRAFNPDCGYIHNANGRPAWCGQDVFMGCDWEEPYRTQRLQQFFDNIGLHSLETSAEMQADILSLAAQDLLPILLRATPSSPLGRQALALLSKWDGTMHKDWPEPLIFTAWMQALRRTLIDDKAKVRLEYVGPCAASLLRKLILQHPKWCALGEETDLECRACLSRALEEAMALLSRRRGSDLTKWQWGDEHISTLSHVFYSRVPIFRSLSELGVGSGGDLYTLNSGGALQPHHDRPFERKHVPTFRALYDLADPDRSRFMIATGQSGHIFSRFYGNLTPLWNEGESITLAGDELALQRESATVMRFIP</sequence>
<comment type="similarity">
    <text evidence="1">Belongs to the peptidase S45 family.</text>
</comment>
<feature type="transmembrane region" description="Helical" evidence="6">
    <location>
        <begin position="12"/>
        <end position="41"/>
    </location>
</feature>
<dbReference type="InterPro" id="IPR014395">
    <property type="entry name" value="Pen/GL7ACA/AHL_acylase"/>
</dbReference>
<comment type="cofactor">
    <cofactor evidence="5">
        <name>Ca(2+)</name>
        <dbReference type="ChEBI" id="CHEBI:29108"/>
    </cofactor>
    <text evidence="5">Binds 1 Ca(2+) ion per dimer.</text>
</comment>
<dbReference type="InterPro" id="IPR023343">
    <property type="entry name" value="Penicillin_amidase_dom1"/>
</dbReference>
<dbReference type="Pfam" id="PF01804">
    <property type="entry name" value="Penicil_amidase"/>
    <property type="match status" value="1"/>
</dbReference>
<dbReference type="RefSeq" id="WP_015669096.1">
    <property type="nucleotide sequence ID" value="NC_020453.1"/>
</dbReference>
<dbReference type="Gene3D" id="1.10.1400.10">
    <property type="match status" value="1"/>
</dbReference>
<feature type="binding site" evidence="5">
    <location>
        <position position="335"/>
    </location>
    <ligand>
        <name>Ca(2+)</name>
        <dbReference type="ChEBI" id="CHEBI:29108"/>
    </ligand>
</feature>
<dbReference type="GeneID" id="301819746"/>
<dbReference type="PANTHER" id="PTHR34218:SF4">
    <property type="entry name" value="ACYL-HOMOSERINE LACTONE ACYLASE QUIP"/>
    <property type="match status" value="1"/>
</dbReference>
<feature type="binding site" evidence="5">
    <location>
        <position position="201"/>
    </location>
    <ligand>
        <name>Ca(2+)</name>
        <dbReference type="ChEBI" id="CHEBI:29108"/>
    </ligand>
</feature>
<dbReference type="AlphaFoldDB" id="M4ZET3"/>
<evidence type="ECO:0000256" key="4">
    <source>
        <dbReference type="PIRSR" id="PIRSR001227-1"/>
    </source>
</evidence>
<evidence type="ECO:0000256" key="6">
    <source>
        <dbReference type="SAM" id="Phobius"/>
    </source>
</evidence>
<organism evidence="7 8">
    <name type="scientific">Bradyrhizobium oligotrophicum S58</name>
    <dbReference type="NCBI Taxonomy" id="1245469"/>
    <lineage>
        <taxon>Bacteria</taxon>
        <taxon>Pseudomonadati</taxon>
        <taxon>Pseudomonadota</taxon>
        <taxon>Alphaproteobacteria</taxon>
        <taxon>Hyphomicrobiales</taxon>
        <taxon>Nitrobacteraceae</taxon>
        <taxon>Bradyrhizobium</taxon>
    </lineage>
</organism>
<dbReference type="MEROPS" id="S45.003"/>
<keyword evidence="6" id="KW-0472">Membrane</keyword>
<dbReference type="Gene3D" id="2.30.120.10">
    <property type="match status" value="1"/>
</dbReference>
<dbReference type="Gene3D" id="1.10.439.10">
    <property type="entry name" value="Penicillin Amidohydrolase, domain 1"/>
    <property type="match status" value="1"/>
</dbReference>
<evidence type="ECO:0000313" key="7">
    <source>
        <dbReference type="EMBL" id="BAM92011.1"/>
    </source>
</evidence>
<dbReference type="HOGENOM" id="CLU_011790_0_1_5"/>
<evidence type="ECO:0000256" key="1">
    <source>
        <dbReference type="ARBA" id="ARBA00006586"/>
    </source>
</evidence>
<evidence type="ECO:0000256" key="3">
    <source>
        <dbReference type="ARBA" id="ARBA00023145"/>
    </source>
</evidence>
<dbReference type="KEGG" id="aol:S58_60350"/>
<dbReference type="InterPro" id="IPR002692">
    <property type="entry name" value="S45"/>
</dbReference>
<gene>
    <name evidence="7" type="ORF">S58_60350</name>
</gene>
<dbReference type="GO" id="GO:0017000">
    <property type="term" value="P:antibiotic biosynthetic process"/>
    <property type="evidence" value="ECO:0007669"/>
    <property type="project" value="InterPro"/>
</dbReference>
<keyword evidence="6" id="KW-1133">Transmembrane helix</keyword>
<name>M4ZET3_9BRAD</name>
<dbReference type="PANTHER" id="PTHR34218">
    <property type="entry name" value="PEPTIDASE S45 PENICILLIN AMIDASE"/>
    <property type="match status" value="1"/>
</dbReference>
<keyword evidence="5" id="KW-0479">Metal-binding</keyword>
<protein>
    <submittedName>
        <fullName evidence="7">Unnamed protein product</fullName>
    </submittedName>
</protein>
<keyword evidence="6" id="KW-0812">Transmembrane</keyword>
<keyword evidence="8" id="KW-1185">Reference proteome</keyword>
<dbReference type="eggNOG" id="COG2366">
    <property type="taxonomic scope" value="Bacteria"/>
</dbReference>
<dbReference type="GO" id="GO:0016811">
    <property type="term" value="F:hydrolase activity, acting on carbon-nitrogen (but not peptide) bonds, in linear amides"/>
    <property type="evidence" value="ECO:0007669"/>
    <property type="project" value="InterPro"/>
</dbReference>
<feature type="binding site" evidence="5">
    <location>
        <position position="332"/>
    </location>
    <ligand>
        <name>Ca(2+)</name>
        <dbReference type="ChEBI" id="CHEBI:29108"/>
    </ligand>
</feature>
<accession>M4ZET3</accession>
<proteinExistence type="inferred from homology"/>
<dbReference type="CDD" id="cd03747">
    <property type="entry name" value="Ntn_PGA_like"/>
    <property type="match status" value="1"/>
</dbReference>
<dbReference type="InterPro" id="IPR043147">
    <property type="entry name" value="Penicillin_amidase_A-knob"/>
</dbReference>
<dbReference type="InterPro" id="IPR029055">
    <property type="entry name" value="Ntn_hydrolases_N"/>
</dbReference>
<reference evidence="7 8" key="1">
    <citation type="journal article" date="2013" name="Appl. Environ. Microbiol.">
        <title>Genome analysis suggests that the soil oligotrophic bacterium Agromonas oligotrophica (Bradyrhizobium oligotrophicum) is a nitrogen-fixing symbiont of Aeschynomene indica.</title>
        <authorList>
            <person name="Okubo T."/>
            <person name="Fukushima S."/>
            <person name="Itakura M."/>
            <person name="Oshima K."/>
            <person name="Longtonglang A."/>
            <person name="Teaumroong N."/>
            <person name="Mitsui H."/>
            <person name="Hattori M."/>
            <person name="Hattori R."/>
            <person name="Hattori T."/>
            <person name="Minamisawa K."/>
        </authorList>
    </citation>
    <scope>NUCLEOTIDE SEQUENCE [LARGE SCALE GENOMIC DNA]</scope>
    <source>
        <strain evidence="7 8">S58</strain>
    </source>
</reference>
<dbReference type="PATRIC" id="fig|1245469.3.peg.6171"/>
<dbReference type="STRING" id="1245469.S58_60350"/>
<dbReference type="OrthoDB" id="9760084at2"/>
<evidence type="ECO:0000256" key="5">
    <source>
        <dbReference type="PIRSR" id="PIRSR001227-2"/>
    </source>
</evidence>
<keyword evidence="2" id="KW-0378">Hydrolase</keyword>
<dbReference type="InterPro" id="IPR043146">
    <property type="entry name" value="Penicillin_amidase_N_B-knob"/>
</dbReference>
<keyword evidence="5" id="KW-0106">Calcium</keyword>